<dbReference type="Pfam" id="PF00196">
    <property type="entry name" value="GerE"/>
    <property type="match status" value="1"/>
</dbReference>
<evidence type="ECO:0000256" key="2">
    <source>
        <dbReference type="ARBA" id="ARBA00022840"/>
    </source>
</evidence>
<dbReference type="InterPro" id="IPR000792">
    <property type="entry name" value="Tscrpt_reg_LuxR_C"/>
</dbReference>
<accession>A0ABW6WVD6</accession>
<dbReference type="InterPro" id="IPR011990">
    <property type="entry name" value="TPR-like_helical_dom_sf"/>
</dbReference>
<dbReference type="InterPro" id="IPR036388">
    <property type="entry name" value="WH-like_DNA-bd_sf"/>
</dbReference>
<protein>
    <submittedName>
        <fullName evidence="4">AAA family ATPase</fullName>
    </submittedName>
</protein>
<dbReference type="PROSITE" id="PS50043">
    <property type="entry name" value="HTH_LUXR_2"/>
    <property type="match status" value="1"/>
</dbReference>
<dbReference type="PANTHER" id="PTHR16305">
    <property type="entry name" value="TESTICULAR SOLUBLE ADENYLYL CYCLASE"/>
    <property type="match status" value="1"/>
</dbReference>
<comment type="caution">
    <text evidence="4">The sequence shown here is derived from an EMBL/GenBank/DDBJ whole genome shotgun (WGS) entry which is preliminary data.</text>
</comment>
<evidence type="ECO:0000313" key="4">
    <source>
        <dbReference type="EMBL" id="MFF5297232.1"/>
    </source>
</evidence>
<dbReference type="InterPro" id="IPR016032">
    <property type="entry name" value="Sig_transdc_resp-reg_C-effctor"/>
</dbReference>
<dbReference type="EMBL" id="JBIAZU010000010">
    <property type="protein sequence ID" value="MFF5297232.1"/>
    <property type="molecule type" value="Genomic_DNA"/>
</dbReference>
<sequence length="914" mass="99034">MPLLGREDHLSACQIAWRSAQCASAAVLVGAPGIGKTSLLRAATADAAAAGGQVLATTGLRAEADVPLGNLADLLDPAVREVLDQLPDPQASALRFTLRMTADDHEVDGFLLVRAVTNALRALCVRRRVVLAIDDAQWLDPDTARLLCLAATWLRDLPIGWLVAVRAGHEGSGIARTVLHELAQDAVTIAVPPLDDAILYHLVTERFPGPWPTGVIRRVVTLSGGNPYTALELARETAASGRHDARVPPTLADSLRARLLRLSLVATEVVRFAALTQQPTRRLLRSLLGESADAAIEQAVRLEVLEYREPTEVVRFTHPLVTEVVLRSMDRSARRTAHRMLASVVSDPDEAAGHLAEGTDGPDEEVAALVADVAWRMSRRGMLAGAVVLAEAALRLSPDGASLAAWNRRIDMLEILERADERERARVLAAQWIAEDPPDEDVVRGRLTFFRSLLEPAYAVSCELLAEAVEQLAADPAKHAYTSALLANWLMGEWKFEAARPLAEQAVRVARTTERPDILRWTLGVQARLAAATPLPEAGRLLQEAVDLPGWDPTEIPMLTPEATLGLWHLERGELSAARSRLEQVHQASEQSGHTHGLVSSLQCLMLVEFAAGRWAQADEYALAILQNSTVHGVEFTTDRYVVRTLVPAGRGHTAEVRGTVTEALATNVVNDSIVDLILLRGIAAHLELSIGDPAAAVAWLDPVAESMWGHAFGNILMTGIETDLIESYARVGRTGEAADRLNWFRTKADLLDNPLAQIAAARCRAVLDLATGDAAKAAADLEAMLPAARQSEVPIELGRFLLILGTARRRARLRRAATAALDETVRLLEKLGADGWAGQARAERAKLAHSTDGPLTPTEQRIVELVELGNTNAEIAAILLLREKTIEANLTRIYRKRGVRGRVDIARRADGPR</sequence>
<dbReference type="SUPFAM" id="SSF46894">
    <property type="entry name" value="C-terminal effector domain of the bipartite response regulators"/>
    <property type="match status" value="1"/>
</dbReference>
<organism evidence="4 5">
    <name type="scientific">Paractinoplanes globisporus</name>
    <dbReference type="NCBI Taxonomy" id="113565"/>
    <lineage>
        <taxon>Bacteria</taxon>
        <taxon>Bacillati</taxon>
        <taxon>Actinomycetota</taxon>
        <taxon>Actinomycetes</taxon>
        <taxon>Micromonosporales</taxon>
        <taxon>Micromonosporaceae</taxon>
        <taxon>Paractinoplanes</taxon>
    </lineage>
</organism>
<name>A0ABW6WVD6_9ACTN</name>
<dbReference type="Gene3D" id="1.10.10.10">
    <property type="entry name" value="Winged helix-like DNA-binding domain superfamily/Winged helix DNA-binding domain"/>
    <property type="match status" value="1"/>
</dbReference>
<dbReference type="PROSITE" id="PS00622">
    <property type="entry name" value="HTH_LUXR_1"/>
    <property type="match status" value="1"/>
</dbReference>
<proteinExistence type="predicted"/>
<dbReference type="InterPro" id="IPR041664">
    <property type="entry name" value="AAA_16"/>
</dbReference>
<dbReference type="PANTHER" id="PTHR16305:SF35">
    <property type="entry name" value="TRANSCRIPTIONAL ACTIVATOR DOMAIN"/>
    <property type="match status" value="1"/>
</dbReference>
<feature type="domain" description="HTH luxR-type" evidence="3">
    <location>
        <begin position="849"/>
        <end position="914"/>
    </location>
</feature>
<dbReference type="Proteomes" id="UP001602245">
    <property type="component" value="Unassembled WGS sequence"/>
</dbReference>
<evidence type="ECO:0000259" key="3">
    <source>
        <dbReference type="PROSITE" id="PS50043"/>
    </source>
</evidence>
<dbReference type="Gene3D" id="1.25.40.10">
    <property type="entry name" value="Tetratricopeptide repeat domain"/>
    <property type="match status" value="1"/>
</dbReference>
<dbReference type="RefSeq" id="WP_084699235.1">
    <property type="nucleotide sequence ID" value="NZ_JBIAZU010000010.1"/>
</dbReference>
<evidence type="ECO:0000313" key="5">
    <source>
        <dbReference type="Proteomes" id="UP001602245"/>
    </source>
</evidence>
<keyword evidence="5" id="KW-1185">Reference proteome</keyword>
<gene>
    <name evidence="4" type="ORF">ACFY35_48050</name>
</gene>
<dbReference type="InterPro" id="IPR027417">
    <property type="entry name" value="P-loop_NTPase"/>
</dbReference>
<reference evidence="4 5" key="1">
    <citation type="submission" date="2024-10" db="EMBL/GenBank/DDBJ databases">
        <title>The Natural Products Discovery Center: Release of the First 8490 Sequenced Strains for Exploring Actinobacteria Biosynthetic Diversity.</title>
        <authorList>
            <person name="Kalkreuter E."/>
            <person name="Kautsar S.A."/>
            <person name="Yang D."/>
            <person name="Bader C.D."/>
            <person name="Teijaro C.N."/>
            <person name="Fluegel L."/>
            <person name="Davis C.M."/>
            <person name="Simpson J.R."/>
            <person name="Lauterbach L."/>
            <person name="Steele A.D."/>
            <person name="Gui C."/>
            <person name="Meng S."/>
            <person name="Li G."/>
            <person name="Viehrig K."/>
            <person name="Ye F."/>
            <person name="Su P."/>
            <person name="Kiefer A.F."/>
            <person name="Nichols A."/>
            <person name="Cepeda A.J."/>
            <person name="Yan W."/>
            <person name="Fan B."/>
            <person name="Jiang Y."/>
            <person name="Adhikari A."/>
            <person name="Zheng C.-J."/>
            <person name="Schuster L."/>
            <person name="Cowan T.M."/>
            <person name="Smanski M.J."/>
            <person name="Chevrette M.G."/>
            <person name="De Carvalho L.P.S."/>
            <person name="Shen B."/>
        </authorList>
    </citation>
    <scope>NUCLEOTIDE SEQUENCE [LARGE SCALE GENOMIC DNA]</scope>
    <source>
        <strain evidence="4 5">NPDC000087</strain>
    </source>
</reference>
<dbReference type="CDD" id="cd06170">
    <property type="entry name" value="LuxR_C_like"/>
    <property type="match status" value="1"/>
</dbReference>
<evidence type="ECO:0000256" key="1">
    <source>
        <dbReference type="ARBA" id="ARBA00022741"/>
    </source>
</evidence>
<dbReference type="SMART" id="SM00421">
    <property type="entry name" value="HTH_LUXR"/>
    <property type="match status" value="1"/>
</dbReference>
<dbReference type="PRINTS" id="PR00038">
    <property type="entry name" value="HTHLUXR"/>
</dbReference>
<keyword evidence="1" id="KW-0547">Nucleotide-binding</keyword>
<dbReference type="SUPFAM" id="SSF52540">
    <property type="entry name" value="P-loop containing nucleoside triphosphate hydrolases"/>
    <property type="match status" value="1"/>
</dbReference>
<keyword evidence="2" id="KW-0067">ATP-binding</keyword>
<dbReference type="Pfam" id="PF13191">
    <property type="entry name" value="AAA_16"/>
    <property type="match status" value="1"/>
</dbReference>